<dbReference type="GO" id="GO:0005886">
    <property type="term" value="C:plasma membrane"/>
    <property type="evidence" value="ECO:0007669"/>
    <property type="project" value="TreeGrafter"/>
</dbReference>
<feature type="domain" description="Ferric oxidoreductase" evidence="8">
    <location>
        <begin position="165"/>
        <end position="306"/>
    </location>
</feature>
<feature type="compositionally biased region" description="Basic and acidic residues" evidence="6">
    <location>
        <begin position="374"/>
        <end position="386"/>
    </location>
</feature>
<evidence type="ECO:0000313" key="10">
    <source>
        <dbReference type="Proteomes" id="UP000198406"/>
    </source>
</evidence>
<dbReference type="InterPro" id="IPR050369">
    <property type="entry name" value="RBOH/FRE"/>
</dbReference>
<dbReference type="Pfam" id="PF01794">
    <property type="entry name" value="Ferric_reduct"/>
    <property type="match status" value="1"/>
</dbReference>
<feature type="transmembrane region" description="Helical" evidence="7">
    <location>
        <begin position="453"/>
        <end position="474"/>
    </location>
</feature>
<gene>
    <name evidence="9" type="ORF">FisN_41Lu013</name>
</gene>
<protein>
    <recommendedName>
        <fullName evidence="8">Ferric oxidoreductase domain-containing protein</fullName>
    </recommendedName>
</protein>
<evidence type="ECO:0000313" key="9">
    <source>
        <dbReference type="EMBL" id="GAX28218.1"/>
    </source>
</evidence>
<evidence type="ECO:0000256" key="2">
    <source>
        <dbReference type="ARBA" id="ARBA00022692"/>
    </source>
</evidence>
<proteinExistence type="predicted"/>
<feature type="region of interest" description="Disordered" evidence="6">
    <location>
        <begin position="359"/>
        <end position="386"/>
    </location>
</feature>
<feature type="transmembrane region" description="Helical" evidence="7">
    <location>
        <begin position="117"/>
        <end position="136"/>
    </location>
</feature>
<feature type="transmembrane region" description="Helical" evidence="7">
    <location>
        <begin position="199"/>
        <end position="223"/>
    </location>
</feature>
<name>A0A1Z5KQK8_FISSO</name>
<dbReference type="GO" id="GO:0016491">
    <property type="term" value="F:oxidoreductase activity"/>
    <property type="evidence" value="ECO:0007669"/>
    <property type="project" value="UniProtKB-KW"/>
</dbReference>
<keyword evidence="3 7" id="KW-1133">Transmembrane helix</keyword>
<evidence type="ECO:0000256" key="3">
    <source>
        <dbReference type="ARBA" id="ARBA00022989"/>
    </source>
</evidence>
<comment type="subcellular location">
    <subcellularLocation>
        <location evidence="1">Membrane</location>
        <topology evidence="1">Multi-pass membrane protein</topology>
    </subcellularLocation>
</comment>
<evidence type="ECO:0000256" key="6">
    <source>
        <dbReference type="SAM" id="MobiDB-lite"/>
    </source>
</evidence>
<evidence type="ECO:0000256" key="1">
    <source>
        <dbReference type="ARBA" id="ARBA00004141"/>
    </source>
</evidence>
<dbReference type="EMBL" id="BDSP01000270">
    <property type="protein sequence ID" value="GAX28218.1"/>
    <property type="molecule type" value="Genomic_DNA"/>
</dbReference>
<feature type="transmembrane region" description="Helical" evidence="7">
    <location>
        <begin position="157"/>
        <end position="179"/>
    </location>
</feature>
<feature type="transmembrane region" description="Helical" evidence="7">
    <location>
        <begin position="410"/>
        <end position="433"/>
    </location>
</feature>
<keyword evidence="4" id="KW-0560">Oxidoreductase</keyword>
<accession>A0A1Z5KQK8</accession>
<keyword evidence="2 7" id="KW-0812">Transmembrane</keyword>
<dbReference type="PANTHER" id="PTHR11972">
    <property type="entry name" value="NADPH OXIDASE"/>
    <property type="match status" value="1"/>
</dbReference>
<dbReference type="InParanoid" id="A0A1Z5KQK8"/>
<keyword evidence="5 7" id="KW-0472">Membrane</keyword>
<comment type="caution">
    <text evidence="9">The sequence shown here is derived from an EMBL/GenBank/DDBJ whole genome shotgun (WGS) entry which is preliminary data.</text>
</comment>
<organism evidence="9 10">
    <name type="scientific">Fistulifera solaris</name>
    <name type="common">Oleaginous diatom</name>
    <dbReference type="NCBI Taxonomy" id="1519565"/>
    <lineage>
        <taxon>Eukaryota</taxon>
        <taxon>Sar</taxon>
        <taxon>Stramenopiles</taxon>
        <taxon>Ochrophyta</taxon>
        <taxon>Bacillariophyta</taxon>
        <taxon>Bacillariophyceae</taxon>
        <taxon>Bacillariophycidae</taxon>
        <taxon>Naviculales</taxon>
        <taxon>Naviculaceae</taxon>
        <taxon>Fistulifera</taxon>
    </lineage>
</organism>
<keyword evidence="10" id="KW-1185">Reference proteome</keyword>
<dbReference type="Proteomes" id="UP000198406">
    <property type="component" value="Unassembled WGS sequence"/>
</dbReference>
<dbReference type="InterPro" id="IPR013130">
    <property type="entry name" value="Fe3_Rdtase_TM_dom"/>
</dbReference>
<feature type="transmembrane region" description="Helical" evidence="7">
    <location>
        <begin position="260"/>
        <end position="279"/>
    </location>
</feature>
<evidence type="ECO:0000259" key="8">
    <source>
        <dbReference type="Pfam" id="PF01794"/>
    </source>
</evidence>
<feature type="transmembrane region" description="Helical" evidence="7">
    <location>
        <begin position="291"/>
        <end position="315"/>
    </location>
</feature>
<evidence type="ECO:0000256" key="5">
    <source>
        <dbReference type="ARBA" id="ARBA00023136"/>
    </source>
</evidence>
<dbReference type="AlphaFoldDB" id="A0A1Z5KQK8"/>
<sequence length="580" mass="65692">MDHDVEDWASNLIGFIAPLLLASCLCALFLSNHRLPTWRCSWFNKIAAAIRRPPTRKEGDNIMNAHVLQKLQAGFWFFVSSLRLPFVNMTSEAEYGHDLASKKVNQFGRGEPNFNAISIWLVFLPMVIGVVAYLPISFKWADEVAITEGTSRTKERMISASYLSGWGSFMCLAFFLIPVTRHSVLLAAMGWSPIHALRMHIWFGYLSYTFMFIHGMLLVPVWYMYEPYAVYKQVIPDSRCWSWTWTAETETAIEPTCRHVHANLSGVVAAVFFTVLWGSSLNWVRRKNYRLFYIFHIIFGILTILGSILHMYCILKRARALNLESTLAIYVYLTGGEKAVVDLSERTTKAALSSLTIADPSHDDTAEAGSGSSDQDKSSNDGKGHNEIVNCKSSGHPLELARMLPRRYSIALWNFPFFLLFTVSVFAGFQLLWDQNPHDPMNYYDLSKMTWLVLYLIPIYFGFGILSEACVLGLRKYWPQPTPDDFEIVAAGGKMKELNDPDDGDINEDGNLPSANVTIVYRQGRPNADQVFEDARMAAEPGIFMCGPSALTHMVKAEASKENSYLGLTRYCLYDEPYEM</sequence>
<evidence type="ECO:0000256" key="4">
    <source>
        <dbReference type="ARBA" id="ARBA00023002"/>
    </source>
</evidence>
<reference evidence="9 10" key="1">
    <citation type="journal article" date="2015" name="Plant Cell">
        <title>Oil accumulation by the oleaginous diatom Fistulifera solaris as revealed by the genome and transcriptome.</title>
        <authorList>
            <person name="Tanaka T."/>
            <person name="Maeda Y."/>
            <person name="Veluchamy A."/>
            <person name="Tanaka M."/>
            <person name="Abida H."/>
            <person name="Marechal E."/>
            <person name="Bowler C."/>
            <person name="Muto M."/>
            <person name="Sunaga Y."/>
            <person name="Tanaka M."/>
            <person name="Yoshino T."/>
            <person name="Taniguchi T."/>
            <person name="Fukuda Y."/>
            <person name="Nemoto M."/>
            <person name="Matsumoto M."/>
            <person name="Wong P.S."/>
            <person name="Aburatani S."/>
            <person name="Fujibuchi W."/>
        </authorList>
    </citation>
    <scope>NUCLEOTIDE SEQUENCE [LARGE SCALE GENOMIC DNA]</scope>
    <source>
        <strain evidence="9 10">JPCC DA0580</strain>
    </source>
</reference>
<feature type="transmembrane region" description="Helical" evidence="7">
    <location>
        <begin position="12"/>
        <end position="30"/>
    </location>
</feature>
<dbReference type="OrthoDB" id="10006946at2759"/>
<evidence type="ECO:0000256" key="7">
    <source>
        <dbReference type="SAM" id="Phobius"/>
    </source>
</evidence>